<dbReference type="EMBL" id="CAMXCT010006202">
    <property type="protein sequence ID" value="CAI4014137.1"/>
    <property type="molecule type" value="Genomic_DNA"/>
</dbReference>
<sequence length="126" mass="13570">MQLQMTTDAAGPLSRHVCRNQTKTMPTPKLQPVAALVDNVNDDFAVAFSEAMELIVSQDEFQDIMKADPIGISGVAGVAETDAGSKEGCCPAAGHQQRRRLADGCRSATQMLLLSNLKHIFLISKK</sequence>
<gene>
    <name evidence="1" type="ORF">C1SCF055_LOCUS39061</name>
</gene>
<reference evidence="2" key="2">
    <citation type="submission" date="2024-04" db="EMBL/GenBank/DDBJ databases">
        <authorList>
            <person name="Chen Y."/>
            <person name="Shah S."/>
            <person name="Dougan E. K."/>
            <person name="Thang M."/>
            <person name="Chan C."/>
        </authorList>
    </citation>
    <scope>NUCLEOTIDE SEQUENCE [LARGE SCALE GENOMIC DNA]</scope>
</reference>
<keyword evidence="3" id="KW-1185">Reference proteome</keyword>
<feature type="non-terminal residue" evidence="1">
    <location>
        <position position="1"/>
    </location>
</feature>
<comment type="caution">
    <text evidence="1">The sequence shown here is derived from an EMBL/GenBank/DDBJ whole genome shotgun (WGS) entry which is preliminary data.</text>
</comment>
<reference evidence="1" key="1">
    <citation type="submission" date="2022-10" db="EMBL/GenBank/DDBJ databases">
        <authorList>
            <person name="Chen Y."/>
            <person name="Dougan E. K."/>
            <person name="Chan C."/>
            <person name="Rhodes N."/>
            <person name="Thang M."/>
        </authorList>
    </citation>
    <scope>NUCLEOTIDE SEQUENCE</scope>
</reference>
<dbReference type="EMBL" id="CAMXCT020006202">
    <property type="protein sequence ID" value="CAL1167512.1"/>
    <property type="molecule type" value="Genomic_DNA"/>
</dbReference>
<accession>A0A9P1DPC1</accession>
<dbReference type="Proteomes" id="UP001152797">
    <property type="component" value="Unassembled WGS sequence"/>
</dbReference>
<evidence type="ECO:0000313" key="3">
    <source>
        <dbReference type="Proteomes" id="UP001152797"/>
    </source>
</evidence>
<name>A0A9P1DPC1_9DINO</name>
<dbReference type="AlphaFoldDB" id="A0A9P1DPC1"/>
<dbReference type="EMBL" id="CAMXCT030006202">
    <property type="protein sequence ID" value="CAL4801449.1"/>
    <property type="molecule type" value="Genomic_DNA"/>
</dbReference>
<evidence type="ECO:0000313" key="2">
    <source>
        <dbReference type="EMBL" id="CAL1167512.1"/>
    </source>
</evidence>
<evidence type="ECO:0000313" key="1">
    <source>
        <dbReference type="EMBL" id="CAI4014137.1"/>
    </source>
</evidence>
<organism evidence="1">
    <name type="scientific">Cladocopium goreaui</name>
    <dbReference type="NCBI Taxonomy" id="2562237"/>
    <lineage>
        <taxon>Eukaryota</taxon>
        <taxon>Sar</taxon>
        <taxon>Alveolata</taxon>
        <taxon>Dinophyceae</taxon>
        <taxon>Suessiales</taxon>
        <taxon>Symbiodiniaceae</taxon>
        <taxon>Cladocopium</taxon>
    </lineage>
</organism>
<protein>
    <submittedName>
        <fullName evidence="1">Uncharacterized protein</fullName>
    </submittedName>
</protein>
<proteinExistence type="predicted"/>